<dbReference type="PANTHER" id="PTHR21272:SF3">
    <property type="entry name" value="CATABOLIC 3-DEHYDROQUINASE"/>
    <property type="match status" value="1"/>
</dbReference>
<protein>
    <recommendedName>
        <fullName evidence="3">Catabolic 3-dehydroquinase</fullName>
        <shortName evidence="3">cDHQase</shortName>
        <ecNumber evidence="3">4.2.1.10</ecNumber>
    </recommendedName>
    <alternativeName>
        <fullName evidence="3">3-dehydroquinate dehydratase</fullName>
    </alternativeName>
</protein>
<evidence type="ECO:0000256" key="4">
    <source>
        <dbReference type="PIRSR" id="PIRSR001399-1"/>
    </source>
</evidence>
<organism evidence="7 8">
    <name type="scientific">Tilletiopsis washingtonensis</name>
    <dbReference type="NCBI Taxonomy" id="58919"/>
    <lineage>
        <taxon>Eukaryota</taxon>
        <taxon>Fungi</taxon>
        <taxon>Dikarya</taxon>
        <taxon>Basidiomycota</taxon>
        <taxon>Ustilaginomycotina</taxon>
        <taxon>Exobasidiomycetes</taxon>
        <taxon>Entylomatales</taxon>
        <taxon>Entylomatales incertae sedis</taxon>
        <taxon>Tilletiopsis</taxon>
    </lineage>
</organism>
<name>A0A316Z477_9BASI</name>
<feature type="site" description="Transition state stabilizer" evidence="3 6">
    <location>
        <position position="26"/>
    </location>
</feature>
<dbReference type="EC" id="4.2.1.10" evidence="3"/>
<dbReference type="OrthoDB" id="8191625at2759"/>
<dbReference type="InterPro" id="IPR036441">
    <property type="entry name" value="DHquinase_II_sf"/>
</dbReference>
<proteinExistence type="inferred from homology"/>
<dbReference type="Gene3D" id="3.40.50.9100">
    <property type="entry name" value="Dehydroquinase, class II"/>
    <property type="match status" value="1"/>
</dbReference>
<evidence type="ECO:0000313" key="7">
    <source>
        <dbReference type="EMBL" id="PWN96550.1"/>
    </source>
</evidence>
<dbReference type="Pfam" id="PF01220">
    <property type="entry name" value="DHquinase_II"/>
    <property type="match status" value="1"/>
</dbReference>
<dbReference type="GO" id="GO:0003855">
    <property type="term" value="F:3-dehydroquinate dehydratase activity"/>
    <property type="evidence" value="ECO:0007669"/>
    <property type="project" value="UniProtKB-UniRule"/>
</dbReference>
<feature type="binding site" evidence="3 5">
    <location>
        <position position="89"/>
    </location>
    <ligand>
        <name>substrate</name>
    </ligand>
</feature>
<gene>
    <name evidence="7" type="ORF">FA09DRAFT_331059</name>
</gene>
<dbReference type="NCBIfam" id="NF003804">
    <property type="entry name" value="PRK05395.1-1"/>
    <property type="match status" value="1"/>
</dbReference>
<feature type="binding site" evidence="3 5">
    <location>
        <position position="83"/>
    </location>
    <ligand>
        <name>substrate</name>
    </ligand>
</feature>
<dbReference type="InterPro" id="IPR018509">
    <property type="entry name" value="DHquinase_II_CS"/>
</dbReference>
<dbReference type="NCBIfam" id="TIGR01088">
    <property type="entry name" value="aroQ"/>
    <property type="match status" value="1"/>
</dbReference>
<feature type="binding site" evidence="3 5">
    <location>
        <position position="96"/>
    </location>
    <ligand>
        <name>substrate</name>
    </ligand>
</feature>
<evidence type="ECO:0000256" key="6">
    <source>
        <dbReference type="PIRSR" id="PIRSR001399-3"/>
    </source>
</evidence>
<comment type="catalytic activity">
    <reaction evidence="3">
        <text>3-dehydroquinate = 3-dehydroshikimate + H2O</text>
        <dbReference type="Rhea" id="RHEA:21096"/>
        <dbReference type="ChEBI" id="CHEBI:15377"/>
        <dbReference type="ChEBI" id="CHEBI:16630"/>
        <dbReference type="ChEBI" id="CHEBI:32364"/>
        <dbReference type="EC" id="4.2.1.10"/>
    </reaction>
</comment>
<comment type="pathway">
    <text evidence="3">Aromatic compound metabolism; 3,4-dihydroxybenzoate biosynthesis; 3,4-dihydroxybenzoate from 3-dehydroquinate: step 1/2.</text>
</comment>
<feature type="active site" description="Proton acceptor" evidence="3 4">
    <location>
        <position position="31"/>
    </location>
</feature>
<feature type="binding site" evidence="3 5">
    <location>
        <begin position="110"/>
        <end position="111"/>
    </location>
    <ligand>
        <name>substrate</name>
    </ligand>
</feature>
<dbReference type="GO" id="GO:0019631">
    <property type="term" value="P:quinate catabolic process"/>
    <property type="evidence" value="ECO:0007669"/>
    <property type="project" value="TreeGrafter"/>
</dbReference>
<keyword evidence="1 3" id="KW-0672">Quinate metabolism</keyword>
<dbReference type="RefSeq" id="XP_025596829.1">
    <property type="nucleotide sequence ID" value="XM_025742853.1"/>
</dbReference>
<dbReference type="NCBIfam" id="NF003805">
    <property type="entry name" value="PRK05395.1-2"/>
    <property type="match status" value="1"/>
</dbReference>
<dbReference type="UniPathway" id="UPA00088">
    <property type="reaction ID" value="UER00178"/>
</dbReference>
<evidence type="ECO:0000256" key="5">
    <source>
        <dbReference type="PIRSR" id="PIRSR001399-2"/>
    </source>
</evidence>
<dbReference type="GeneID" id="37270397"/>
<evidence type="ECO:0000256" key="3">
    <source>
        <dbReference type="HAMAP-Rule" id="MF_03136"/>
    </source>
</evidence>
<comment type="function">
    <text evidence="3">Is involved in the catabolism of quinate. Allows the utilization of quinate as carbon source via the beta-ketoadipate pathway.</text>
</comment>
<evidence type="ECO:0000256" key="1">
    <source>
        <dbReference type="ARBA" id="ARBA00022911"/>
    </source>
</evidence>
<dbReference type="STRING" id="58919.A0A316Z477"/>
<dbReference type="NCBIfam" id="NF003807">
    <property type="entry name" value="PRK05395.1-4"/>
    <property type="match status" value="1"/>
</dbReference>
<dbReference type="CDD" id="cd00466">
    <property type="entry name" value="DHQase_II"/>
    <property type="match status" value="1"/>
</dbReference>
<dbReference type="Proteomes" id="UP000245946">
    <property type="component" value="Unassembled WGS sequence"/>
</dbReference>
<dbReference type="NCBIfam" id="NF003806">
    <property type="entry name" value="PRK05395.1-3"/>
    <property type="match status" value="1"/>
</dbReference>
<dbReference type="EMBL" id="KZ819298">
    <property type="protein sequence ID" value="PWN96550.1"/>
    <property type="molecule type" value="Genomic_DNA"/>
</dbReference>
<dbReference type="PANTHER" id="PTHR21272">
    <property type="entry name" value="CATABOLIC 3-DEHYDROQUINASE"/>
    <property type="match status" value="1"/>
</dbReference>
<comment type="similarity">
    <text evidence="3">Belongs to the type-II 3-dehydroquinase family.</text>
</comment>
<keyword evidence="8" id="KW-1185">Reference proteome</keyword>
<feature type="active site" description="Proton donor" evidence="3 4">
    <location>
        <position position="109"/>
    </location>
</feature>
<feature type="binding site" evidence="3 5">
    <location>
        <position position="120"/>
    </location>
    <ligand>
        <name>substrate</name>
    </ligand>
</feature>
<dbReference type="GO" id="GO:0046279">
    <property type="term" value="P:3,4-dihydroxybenzoate biosynthetic process"/>
    <property type="evidence" value="ECO:0007669"/>
    <property type="project" value="UniProtKB-UniRule"/>
</dbReference>
<keyword evidence="2 3" id="KW-0456">Lyase</keyword>
<dbReference type="PROSITE" id="PS01029">
    <property type="entry name" value="DEHYDROQUINASE_II"/>
    <property type="match status" value="1"/>
</dbReference>
<reference evidence="7 8" key="1">
    <citation type="journal article" date="2018" name="Mol. Biol. Evol.">
        <title>Broad Genomic Sampling Reveals a Smut Pathogenic Ancestry of the Fungal Clade Ustilaginomycotina.</title>
        <authorList>
            <person name="Kijpornyongpan T."/>
            <person name="Mondo S.J."/>
            <person name="Barry K."/>
            <person name="Sandor L."/>
            <person name="Lee J."/>
            <person name="Lipzen A."/>
            <person name="Pangilinan J."/>
            <person name="LaButti K."/>
            <person name="Hainaut M."/>
            <person name="Henrissat B."/>
            <person name="Grigoriev I.V."/>
            <person name="Spatafora J.W."/>
            <person name="Aime M.C."/>
        </authorList>
    </citation>
    <scope>NUCLEOTIDE SEQUENCE [LARGE SCALE GENOMIC DNA]</scope>
    <source>
        <strain evidence="7 8">MCA 4186</strain>
    </source>
</reference>
<dbReference type="SUPFAM" id="SSF52304">
    <property type="entry name" value="Type II 3-dehydroquinate dehydratase"/>
    <property type="match status" value="1"/>
</dbReference>
<accession>A0A316Z477</accession>
<dbReference type="PIRSF" id="PIRSF001399">
    <property type="entry name" value="DHquinase_II"/>
    <property type="match status" value="1"/>
</dbReference>
<dbReference type="InterPro" id="IPR001874">
    <property type="entry name" value="DHquinase_II"/>
</dbReference>
<sequence>MSAPKYAGARSILLINGPNLNLLGTREPEKYGSDTLETIEGRARAQCESMGIKFDAFQSNHEGALLDRIHAARLDGTEAVIINAGAYTHTSVALRDALLSIECPFIELHISNTHAREEFRHKSYLCDKASAVILGFGTYGYTAAIDHCARNLRKGGLEKMGAKPT</sequence>
<dbReference type="AlphaFoldDB" id="A0A316Z477"/>
<evidence type="ECO:0000256" key="2">
    <source>
        <dbReference type="ARBA" id="ARBA00023239"/>
    </source>
</evidence>
<dbReference type="HAMAP" id="MF_00169">
    <property type="entry name" value="AroQ"/>
    <property type="match status" value="1"/>
</dbReference>
<comment type="subunit">
    <text evidence="3">Homododecamer. Adopts a ring-like structure, composed of an arrangement of two hexameric rings stacked on top of one another.</text>
</comment>
<evidence type="ECO:0000313" key="8">
    <source>
        <dbReference type="Proteomes" id="UP000245946"/>
    </source>
</evidence>